<sequence>MAIGLRAMVLCHIPPGTRTEWQFKDVLHLHHDEIASLNSKSTAGTSPLNFNPSEWFSSVAIAAFALAAGVIAGSYEAPTPLSGFRLQSGSWERAEGGLPRTLNFIVSDDAGTNGASTFGNPVVLGAFLSTQLVCATSNPTFLDVQCIFTARALEPDHQGFPVSDLRRDEQHCRGHCELEPKSCHLCGV</sequence>
<dbReference type="HOGENOM" id="CLU_1440874_0_0_1"/>
<reference evidence="1 2" key="1">
    <citation type="submission" date="2015-01" db="EMBL/GenBank/DDBJ databases">
        <title>The Genome Sequence of Capronia semiimmersa CBS27337.</title>
        <authorList>
            <consortium name="The Broad Institute Genomics Platform"/>
            <person name="Cuomo C."/>
            <person name="de Hoog S."/>
            <person name="Gorbushina A."/>
            <person name="Stielow B."/>
            <person name="Teixiera M."/>
            <person name="Abouelleil A."/>
            <person name="Chapman S.B."/>
            <person name="Priest M."/>
            <person name="Young S.K."/>
            <person name="Wortman J."/>
            <person name="Nusbaum C."/>
            <person name="Birren B."/>
        </authorList>
    </citation>
    <scope>NUCLEOTIDE SEQUENCE [LARGE SCALE GENOMIC DNA]</scope>
    <source>
        <strain evidence="1 2">CBS 27337</strain>
    </source>
</reference>
<dbReference type="EMBL" id="KN846958">
    <property type="protein sequence ID" value="KIW69437.1"/>
    <property type="molecule type" value="Genomic_DNA"/>
</dbReference>
<name>A0A0D2E527_9EURO</name>
<proteinExistence type="predicted"/>
<evidence type="ECO:0000313" key="1">
    <source>
        <dbReference type="EMBL" id="KIW69437.1"/>
    </source>
</evidence>
<organism evidence="1 2">
    <name type="scientific">Phialophora macrospora</name>
    <dbReference type="NCBI Taxonomy" id="1851006"/>
    <lineage>
        <taxon>Eukaryota</taxon>
        <taxon>Fungi</taxon>
        <taxon>Dikarya</taxon>
        <taxon>Ascomycota</taxon>
        <taxon>Pezizomycotina</taxon>
        <taxon>Eurotiomycetes</taxon>
        <taxon>Chaetothyriomycetidae</taxon>
        <taxon>Chaetothyriales</taxon>
        <taxon>Herpotrichiellaceae</taxon>
        <taxon>Phialophora</taxon>
    </lineage>
</organism>
<accession>A0A0D2E527</accession>
<dbReference type="AlphaFoldDB" id="A0A0D2E527"/>
<evidence type="ECO:0000313" key="2">
    <source>
        <dbReference type="Proteomes" id="UP000054266"/>
    </source>
</evidence>
<gene>
    <name evidence="1" type="ORF">PV04_05314</name>
</gene>
<protein>
    <submittedName>
        <fullName evidence="1">Uncharacterized protein</fullName>
    </submittedName>
</protein>
<dbReference type="Proteomes" id="UP000054266">
    <property type="component" value="Unassembled WGS sequence"/>
</dbReference>
<keyword evidence="2" id="KW-1185">Reference proteome</keyword>